<feature type="region of interest" description="Disordered" evidence="9">
    <location>
        <begin position="367"/>
        <end position="428"/>
    </location>
</feature>
<dbReference type="PROSITE" id="PS50893">
    <property type="entry name" value="ABC_TRANSPORTER_2"/>
    <property type="match status" value="1"/>
</dbReference>
<evidence type="ECO:0000313" key="13">
    <source>
        <dbReference type="Proteomes" id="UP001500751"/>
    </source>
</evidence>
<evidence type="ECO:0000256" key="5">
    <source>
        <dbReference type="ARBA" id="ARBA00022741"/>
    </source>
</evidence>
<dbReference type="SUPFAM" id="SSF52540">
    <property type="entry name" value="P-loop containing nucleoside triphosphate hydrolases"/>
    <property type="match status" value="1"/>
</dbReference>
<evidence type="ECO:0000256" key="3">
    <source>
        <dbReference type="ARBA" id="ARBA00022475"/>
    </source>
</evidence>
<dbReference type="InterPro" id="IPR043428">
    <property type="entry name" value="LivM-like"/>
</dbReference>
<gene>
    <name evidence="12" type="ORF">GCM10009839_62830</name>
</gene>
<dbReference type="InterPro" id="IPR003439">
    <property type="entry name" value="ABC_transporter-like_ATP-bd"/>
</dbReference>
<dbReference type="Pfam" id="PF02653">
    <property type="entry name" value="BPD_transp_2"/>
    <property type="match status" value="1"/>
</dbReference>
<evidence type="ECO:0000259" key="11">
    <source>
        <dbReference type="PROSITE" id="PS50893"/>
    </source>
</evidence>
<keyword evidence="6" id="KW-0067">ATP-binding</keyword>
<dbReference type="PANTHER" id="PTHR45772">
    <property type="entry name" value="CONSERVED COMPONENT OF ABC TRANSPORTER FOR NATURAL AMINO ACIDS-RELATED"/>
    <property type="match status" value="1"/>
</dbReference>
<evidence type="ECO:0000256" key="10">
    <source>
        <dbReference type="SAM" id="Phobius"/>
    </source>
</evidence>
<evidence type="ECO:0000256" key="1">
    <source>
        <dbReference type="ARBA" id="ARBA00004651"/>
    </source>
</evidence>
<feature type="transmembrane region" description="Helical" evidence="10">
    <location>
        <begin position="139"/>
        <end position="159"/>
    </location>
</feature>
<keyword evidence="13" id="KW-1185">Reference proteome</keyword>
<accession>A0ABP5GNK5</accession>
<keyword evidence="4 10" id="KW-0812">Transmembrane</keyword>
<evidence type="ECO:0000256" key="6">
    <source>
        <dbReference type="ARBA" id="ARBA00022840"/>
    </source>
</evidence>
<keyword evidence="3" id="KW-1003">Cell membrane</keyword>
<dbReference type="InterPro" id="IPR051120">
    <property type="entry name" value="ABC_AA/LPS_Transport"/>
</dbReference>
<name>A0ABP5GNK5_9ACTN</name>
<evidence type="ECO:0000256" key="4">
    <source>
        <dbReference type="ARBA" id="ARBA00022692"/>
    </source>
</evidence>
<dbReference type="SMART" id="SM00382">
    <property type="entry name" value="AAA"/>
    <property type="match status" value="1"/>
</dbReference>
<dbReference type="CDD" id="cd06581">
    <property type="entry name" value="TM_PBP1_LivM_like"/>
    <property type="match status" value="1"/>
</dbReference>
<feature type="transmembrane region" description="Helical" evidence="10">
    <location>
        <begin position="229"/>
        <end position="247"/>
    </location>
</feature>
<reference evidence="13" key="1">
    <citation type="journal article" date="2019" name="Int. J. Syst. Evol. Microbiol.">
        <title>The Global Catalogue of Microorganisms (GCM) 10K type strain sequencing project: providing services to taxonomists for standard genome sequencing and annotation.</title>
        <authorList>
            <consortium name="The Broad Institute Genomics Platform"/>
            <consortium name="The Broad Institute Genome Sequencing Center for Infectious Disease"/>
            <person name="Wu L."/>
            <person name="Ma J."/>
        </authorList>
    </citation>
    <scope>NUCLEOTIDE SEQUENCE [LARGE SCALE GENOMIC DNA]</scope>
    <source>
        <strain evidence="13">JCM 16014</strain>
    </source>
</reference>
<comment type="subcellular location">
    <subcellularLocation>
        <location evidence="1">Cell membrane</location>
        <topology evidence="1">Multi-pass membrane protein</topology>
    </subcellularLocation>
</comment>
<dbReference type="InterPro" id="IPR032823">
    <property type="entry name" value="BCA_ABC_TP_C"/>
</dbReference>
<evidence type="ECO:0000256" key="7">
    <source>
        <dbReference type="ARBA" id="ARBA00022989"/>
    </source>
</evidence>
<dbReference type="RefSeq" id="WP_344669301.1">
    <property type="nucleotide sequence ID" value="NZ_BAAAQN010000045.1"/>
</dbReference>
<dbReference type="Proteomes" id="UP001500751">
    <property type="component" value="Unassembled WGS sequence"/>
</dbReference>
<dbReference type="InterPro" id="IPR003593">
    <property type="entry name" value="AAA+_ATPase"/>
</dbReference>
<dbReference type="EMBL" id="BAAAQN010000045">
    <property type="protein sequence ID" value="GAA2048600.1"/>
    <property type="molecule type" value="Genomic_DNA"/>
</dbReference>
<keyword evidence="8 10" id="KW-0472">Membrane</keyword>
<feature type="transmembrane region" description="Helical" evidence="10">
    <location>
        <begin position="179"/>
        <end position="198"/>
    </location>
</feature>
<feature type="transmembrane region" description="Helical" evidence="10">
    <location>
        <begin position="109"/>
        <end position="132"/>
    </location>
</feature>
<feature type="compositionally biased region" description="Low complexity" evidence="9">
    <location>
        <begin position="384"/>
        <end position="412"/>
    </location>
</feature>
<evidence type="ECO:0000256" key="2">
    <source>
        <dbReference type="ARBA" id="ARBA00022448"/>
    </source>
</evidence>
<proteinExistence type="predicted"/>
<evidence type="ECO:0000256" key="8">
    <source>
        <dbReference type="ARBA" id="ARBA00023136"/>
    </source>
</evidence>
<dbReference type="Pfam" id="PF12399">
    <property type="entry name" value="BCA_ABC_TP_C"/>
    <property type="match status" value="1"/>
</dbReference>
<comment type="caution">
    <text evidence="12">The sequence shown here is derived from an EMBL/GenBank/DDBJ whole genome shotgun (WGS) entry which is preliminary data.</text>
</comment>
<dbReference type="Gene3D" id="3.40.50.300">
    <property type="entry name" value="P-loop containing nucleotide triphosphate hydrolases"/>
    <property type="match status" value="1"/>
</dbReference>
<protein>
    <recommendedName>
        <fullName evidence="11">ABC transporter domain-containing protein</fullName>
    </recommendedName>
</protein>
<organism evidence="12 13">
    <name type="scientific">Catenulispora yoronensis</name>
    <dbReference type="NCBI Taxonomy" id="450799"/>
    <lineage>
        <taxon>Bacteria</taxon>
        <taxon>Bacillati</taxon>
        <taxon>Actinomycetota</taxon>
        <taxon>Actinomycetes</taxon>
        <taxon>Catenulisporales</taxon>
        <taxon>Catenulisporaceae</taxon>
        <taxon>Catenulispora</taxon>
    </lineage>
</organism>
<keyword evidence="2" id="KW-0813">Transport</keyword>
<dbReference type="InterPro" id="IPR027417">
    <property type="entry name" value="P-loop_NTPase"/>
</dbReference>
<dbReference type="InterPro" id="IPR001851">
    <property type="entry name" value="ABC_transp_permease"/>
</dbReference>
<feature type="transmembrane region" description="Helical" evidence="10">
    <location>
        <begin position="79"/>
        <end position="97"/>
    </location>
</feature>
<keyword evidence="7 10" id="KW-1133">Transmembrane helix</keyword>
<keyword evidence="5" id="KW-0547">Nucleotide-binding</keyword>
<sequence length="659" mass="67580">MSIESTVPGAAAPAPDRPRTAERPLWQRRLLSFGPPIAVALILFFLIPGVASSYWIFLITGGVCTIPVMQSLGVITGRVGVIALCQMSFAMVGAWTVGWCNVHGVPGGFLAWTVVGGLAAIPCGLLIGLPALRLRGARLAIATFAFATGMDVVFGNIQFPGTDQFLLVTRPAMFESDGAFLQLSVLVVAVLFVLLALIDRTRLGASWLELRYSERGAAAHGTNVAVSKLAAFGIAAFFSAIGGALMAGQSGSLTTTSFGSQVSLTYFAIAVVIGTRQWSAALMAGLAGPLMPSLIDKLHISQSYVTVLFGFLAVFTIAAGKGQMGQSEIMIARKQAKIARLESEQARRVAVVTTPAGAAAGAAATAGGAVGGSASGTADDDADTTGATGVTGADGASATGTADRTRTAGATVQERRPAAARPDGTEPTLQVRDLSVRFGAVTAVDSVSFTLQPGAVTALLGPNGAGKSTLINAATGFASCTGQVLLNGRELTGSPHRRARAGLRRSFQQLRVPPTLTVGSFLTTAAGRKLSAAEIDDHLAWFGCPPAHVPIGTMDIASRRLLEVAGLAAGEPGVLLLDEPAAGQGARERELLGARIAEIPARTGSTVLLVEHDMDLVRAVCGSLIVMDFGRVIASGDPQAVLSDPAVVTAYVGAEAAVE</sequence>
<dbReference type="Pfam" id="PF00005">
    <property type="entry name" value="ABC_tran"/>
    <property type="match status" value="1"/>
</dbReference>
<evidence type="ECO:0000313" key="12">
    <source>
        <dbReference type="EMBL" id="GAA2048600.1"/>
    </source>
</evidence>
<feature type="domain" description="ABC transporter" evidence="11">
    <location>
        <begin position="429"/>
        <end position="654"/>
    </location>
</feature>
<feature type="transmembrane region" description="Helical" evidence="10">
    <location>
        <begin position="303"/>
        <end position="320"/>
    </location>
</feature>
<feature type="transmembrane region" description="Helical" evidence="10">
    <location>
        <begin position="267"/>
        <end position="291"/>
    </location>
</feature>
<evidence type="ECO:0000256" key="9">
    <source>
        <dbReference type="SAM" id="MobiDB-lite"/>
    </source>
</evidence>